<dbReference type="SUPFAM" id="SSF103647">
    <property type="entry name" value="TSP type-3 repeat"/>
    <property type="match status" value="2"/>
</dbReference>
<proteinExistence type="predicted"/>
<organism evidence="3 4">
    <name type="scientific">Flavobacterium cheongpyeongense</name>
    <dbReference type="NCBI Taxonomy" id="2212651"/>
    <lineage>
        <taxon>Bacteria</taxon>
        <taxon>Pseudomonadati</taxon>
        <taxon>Bacteroidota</taxon>
        <taxon>Flavobacteriia</taxon>
        <taxon>Flavobacteriales</taxon>
        <taxon>Flavobacteriaceae</taxon>
        <taxon>Flavobacterium</taxon>
    </lineage>
</organism>
<dbReference type="PANTHER" id="PTHR32305:SF15">
    <property type="entry name" value="PROTEIN RHSA-RELATED"/>
    <property type="match status" value="1"/>
</dbReference>
<reference evidence="3 4" key="1">
    <citation type="submission" date="2018-05" db="EMBL/GenBank/DDBJ databases">
        <title>Flavobacterium sp. strain IMCC34759, incomplete genome.</title>
        <authorList>
            <person name="Joung Y."/>
            <person name="Cho J."/>
        </authorList>
    </citation>
    <scope>NUCLEOTIDE SEQUENCE [LARGE SCALE GENOMIC DNA]</scope>
    <source>
        <strain evidence="3 4">IMCC34759</strain>
    </source>
</reference>
<name>A0A2V4BW10_9FLAO</name>
<keyword evidence="4" id="KW-1185">Reference proteome</keyword>
<feature type="compositionally biased region" description="Acidic residues" evidence="1">
    <location>
        <begin position="3474"/>
        <end position="3497"/>
    </location>
</feature>
<evidence type="ECO:0000313" key="4">
    <source>
        <dbReference type="Proteomes" id="UP000247903"/>
    </source>
</evidence>
<dbReference type="Proteomes" id="UP000247903">
    <property type="component" value="Unassembled WGS sequence"/>
</dbReference>
<evidence type="ECO:0000313" key="3">
    <source>
        <dbReference type="EMBL" id="PXY42832.1"/>
    </source>
</evidence>
<dbReference type="InterPro" id="IPR022385">
    <property type="entry name" value="Rhs_assc_core"/>
</dbReference>
<dbReference type="InterPro" id="IPR050708">
    <property type="entry name" value="T6SS_VgrG/RHS"/>
</dbReference>
<gene>
    <name evidence="3" type="ORF">DMB65_02105</name>
</gene>
<dbReference type="Gene3D" id="2.180.10.10">
    <property type="entry name" value="RHS repeat-associated core"/>
    <property type="match status" value="2"/>
</dbReference>
<dbReference type="InterPro" id="IPR028974">
    <property type="entry name" value="TSP_type-3_rpt"/>
</dbReference>
<dbReference type="GO" id="GO:0005509">
    <property type="term" value="F:calcium ion binding"/>
    <property type="evidence" value="ECO:0007669"/>
    <property type="project" value="InterPro"/>
</dbReference>
<sequence length="4128" mass="455212">MILSAQVQEKEYTNFTPTAITAFGTAPVSVFDSEASFPNQNNLGTYCYLSLNIDNNLAPYVTYTLKATFRITPVKQDGTDDTSFDKELTVNYNPNPANSGGTNFHDLSYLKIENRFGIKVQLLSYSALNTNNVSIVPNNAFVNMGFKARRYYTVSEQLLNPIGAINAPASSISLNWESLPGALEYELEWTWIDNYSNENITTPLPGDQIPFSERDFELNNTRIITSKNTFEIPLIYGNGYLIYRVRGISRNTESVKYYGNWSSGTSLKTTIADWPHQSVVSEHEAGKNWQFQASYAEDGKKKEVVSYFDGSLRNRQTVTKINTDNTTIVGEVIYDAQGRPAVEILPAPNKDATIHYFKNYNLNNQNKLYSFKDFDLDEGNCVSTISGMSENSGSSRYYSPSGFADFSLRTNQAYVPDAKLYPFSQIEYTPDNTGRVSRKGGVGPEHQLGTGHEMKYLYTTPTAPELHRLFGYSVGEASHYKKNMVIDPNKQVSVSYLDPQGRTIATALSGKSPVNLSGLLEENTDTTENGHGSTTADLLNKITPADTDTTKDNNILQATGKYPLNNDVLALSKSIEVSNNGSAYEFEYSLNQTSSFSPFYCSTGLYPFVYDVKLSLKDNCGIEKLVAPIAATVGTTSFSGTNIPAVLPAVKPKATLDTGSYSLRKEIKVNEKALNDYADHYIKKLKTPGSGCYIDPADPTFGLAPNAQLAYDCNTTCETCMTSIGTKVSYVQKAFDNLYGKVDEQNSKVTVSETGSTINALLNDDYTDLEGNLIQPSDVNGLKTRFVREWDLLNKECATICNPTSIEFETACQMNENLLVSDLRPNGQYGATNANITDENGVETLDANGNPVPNPNFDKLSIFNSNGGLFYNGDTTQNDWKHPITPYTIEGVESFITVEVIDRTKTPFLCNPRVDVNPVLKTVKNADGSFSTVQNPDGSDIWQVKPENLSNVKDFIANWDDSWAQSLLPYHPEYKYLEYTREICKRTNNFNISGIPETPLSSDGYDSYLMNITTYAEANTKGLIDFDSAGNLGKLQIYSKDPYFQQVQLASPFEDTALYNMRVGSGSIMYQAINSSYIGQNNNNLTMYQAALQGVLCNSFSECNLTNVTLSDPVQKNEVWNAYKALYIGLKNKIKHIFMNIYAMKAKTYNGCIGTGEGSARITDVLTDNFPQKSTLATYIQSNTTTTGSLCESSSASLYQTKQKNYLPADFGYNSSIDPQVASDNLVKSAHFEYYAQTGNCPLLLDLEMLLNGFFKDKITYPSPTSLNNVSFNRQYLTKALMEKLMVATGSLTVAELFTAGLKPLNIKTTFSGNTLNMNFYPTTGGGFDTCPITIELPVTGGYTWANYGSAWNIKNLKQVYYDVSSSKPSTKKFRYSIVAQIGAVGNDAVLNEIVLNGETCAPIGECGIGATVGEALDPNAASNDQGIGCNKRAKFEKAFQGLLNELKKKGTLFSTTAVNLSSYPGYTSSYLAEYFGQDASTTWRSESEGVATGFILEKTVAGSTVEISRIWTSYPDNASGLKGLNFSNFDAVNFKDSDSFSFTLSGGTIAAGKKVSVGGDFYTPVLNFNCCPIQNPWANDSDHDGVLDDLDNCPTTANTDQLDINKDGIGDICQNLPTCSPAPNVSVCANTADEIAFEIGVKNVINQILSDPASYDEYGNLLTPYRICSDYPHMANLIANAHLTEHFQVLKDRDQSASCMAKGNVKLYKFRLTKDVDDSISVSFYNENQEDQGHFRLRVHYLTAADGTYEKSTFFNKIDIVANKIVNTNYDSKSIKCVDVAVSNYIVVNDMSCYSLAVDFCDFLAPLPYVAVSACTGNTESEVIYETNLKDVLNQIITTGYTNNTILNSADNPVMMRFINESSLVEHFKGRREYEISIDPNSLNTPIQLTKYSIYGYNAGNQLQLTFYNDQNSFNGFMVIELPSYTKTINQIDVIGNFEAKISFTDLNEQEIIKTIHLNNFAATNEYGAGADRGFCNFISSYPSSSSSTSRKSASSSTDDSTMYAIDASGVITVTNANGTTARMASASSTESCSTCIPQTVIPVACDSKKAAFLSKMGGLIEDYTVAQSTLDNFCSNNYQYISDSYLYYLEKLQVKKLYDIRFRTLAEFGDTYLHYGFNGINAVIDQYKKYYDENKVVNNEANPDILNWNEWVETVFRPDNTGKVCPPAALSSSVSPALPEETESTCEKLVKNIAEAFSADNFNNWLQEKRKEFIASYIKKAMSDVVETLDMTYYDQEYQYTLYYYDQAGNLTQTVPPEGVKRFSPAEITTKNALIEAHKAAADPLNPAMSENGNLLPGHKLKTQYGYNSLNQLVWQSTPDGGVTRFAYDQLGRIIASQNNKQLTSGIAKMSYTNYDSLGRIKEAGEIESSVVNTNNPSQSVSYSISPEGRLVRSPHPDENDEPYGIVDSFDSNLPKNQVTRTIYDEDPEVETDVLASYLFTTNTTPGFNPAYNNRNRVTGIFYHENYSNPLVFDNAILYNYDVHGNVKEIVNYYTALKDENCQETVINAATGQLNDCEAHLKRIVYDYDLISGNVNTVKFQPNRPDQFIHRYNYDADNRIVNVETSANGVLWEKDASYQYYPHGPLARVELGDKKVQGIDYAYTLQGWLKTVNGENLANSTNDLGQDGSLNGTTKTKDAFGYSLSYYDHDYNAIYGDTDTDAFKPLMVSRNATGATLQDLYNGNIKQMTTAIRKGGDQLLAIQKNNYSYDQLNRIKSMTSQAFDALTMEASKSYESSYSYDRNGNLLTMRNTAPGVYPNSRTPTLKNPEMDNFTYKYKSGTNKLTNVFDIANDIFTETGIDIKQNLNEKAAYNESNPDTHNYIYDAIGQLIEDKNEGLIIDWRVDGKVKKVTNSKIGITIDFEYDGLGNRIAKRVQRGLDVTRTHYTRDAQGNVLGVYEEKYKAKEGTLQNDLNLNNYNINAVAVKRAINNIYATSDGSNSSVGKNGNLTLEAGNSITLKNFTAAQGSTFTARITPVQANSNESEYVLKEHHLFGSSRLGLEEANLPIYQYERSSNATTQKISTSKMAVTETATADLSSEMQQVQAQSVITGPVSVVRDYSLYLNSGTTATWPMVNSATLLSKPNEMNIALQTKFKLNDTSIANGTYAIGQLEYKALAPVTADTNYQIPTSAGTTCINVIQTGVEGVDLYAKSGSGCNNQTIDFGTVLNQNQNGFVEYQVPYESATKSNTVGMTIGGVFYGFKVTMTRTSSTAHTNKLERVIGSTATTLYSQSVTNTNRINLKIARVNGVVTLGYYNTSGVWTTYTAASGLSQLATLKCTFVNNNSYIYGFRVNRSVTSNQEITNQALITLNKTASGFQTRLDLSQRTATNPLKEFSVVSGYKTAAEYSKGIDLNFNANFKDKVFSYLVNNESQPITNSDWVASSTTYPIINQNKLGGVINSKNALSFDLCYFDYTMSPYEAPVSVQSFSFNDATSNTITDNAPVSASGTAMTVSPAVVRSLSGLCQTDSDGDGIYDMNEDVNQDNDLANDDTDGDGIPNYQDSDDDGDGVLTIKEGPNVIRNQFTPFTIVNTSLNTDGDGIPNYLDIDDDGDEVATKYEGTNAQGIGRDTDQDGIYDYLDKDDDGDGVYTKYEGVNPDGDLNPNTGNTLNTDHFTDRYGKWVVDLVPDYLDNDDDGDGVLTMYEGANPDGDGNPNTGTTLNTDAPVENNPNPNMREDAIPNYLDFDDDGDGYATWEEGANPDGDGNPNTGVTLDTDNEGIPDYLDYSNTVYPATRPIVLNNYVNLTGDKQYELSNHLGNVLSVISDKKIPSLSSGALAYFNPEVLSYSDYYPFGMLVPSRHGKSEDYRYGFNGKEKDDELKGEGNSYDFGARMLDPRVGRFFTKDPDFSLYPFMSPYCYAANSPIYLLDSQGKGPKPSVRLLFYGGARTAGDNSSFYFAAHNVNSDYGGDGLKSSMYFAESGKYVVDKINDQKDGSIQSIDFFTHGSQYALYMVKNGETNKPGSTAGDIPKDDTESNNLYASKTVKAVQSWGGGDDTRTVNSINVSKFADNAKIEIHGCNTAGSTLAVDNIATNISEALFAGGKERAVVIGHNTKANPKINGEKTTNKQQDYRHGSRVVYHNGEVLFTTNIKGRIKAKVINHYLDKKKAEGSDYESSEYTSKTKL</sequence>
<dbReference type="NCBIfam" id="TIGR03696">
    <property type="entry name" value="Rhs_assc_core"/>
    <property type="match status" value="1"/>
</dbReference>
<dbReference type="EMBL" id="QJHK01000001">
    <property type="protein sequence ID" value="PXY42832.1"/>
    <property type="molecule type" value="Genomic_DNA"/>
</dbReference>
<feature type="region of interest" description="Disordered" evidence="1">
    <location>
        <begin position="3474"/>
        <end position="3512"/>
    </location>
</feature>
<dbReference type="Gene3D" id="4.10.1080.10">
    <property type="entry name" value="TSP type-3 repeat"/>
    <property type="match status" value="2"/>
</dbReference>
<accession>A0A2V4BW10</accession>
<comment type="caution">
    <text evidence="3">The sequence shown here is derived from an EMBL/GenBank/DDBJ whole genome shotgun (WGS) entry which is preliminary data.</text>
</comment>
<evidence type="ECO:0000256" key="1">
    <source>
        <dbReference type="SAM" id="MobiDB-lite"/>
    </source>
</evidence>
<dbReference type="PANTHER" id="PTHR32305">
    <property type="match status" value="1"/>
</dbReference>
<evidence type="ECO:0000259" key="2">
    <source>
        <dbReference type="Pfam" id="PF20041"/>
    </source>
</evidence>
<protein>
    <recommendedName>
        <fullName evidence="2">DUF6443 domain-containing protein</fullName>
    </recommendedName>
</protein>
<feature type="domain" description="DUF6443" evidence="2">
    <location>
        <begin position="292"/>
        <end position="458"/>
    </location>
</feature>
<dbReference type="InterPro" id="IPR045619">
    <property type="entry name" value="DUF6443"/>
</dbReference>
<dbReference type="Pfam" id="PF20041">
    <property type="entry name" value="DUF6443"/>
    <property type="match status" value="1"/>
</dbReference>